<accession>A0A383TWL2</accession>
<dbReference type="AlphaFoldDB" id="A0A383TWL2"/>
<dbReference type="InterPro" id="IPR021533">
    <property type="entry name" value="PepSY-like"/>
</dbReference>
<sequence length="146" mass="16576">MKNLAIVILTAIFFFTGINANAQESIITKERLPQKAQKFISDNYSKSTVDYVVMDKEFLSVDYKVRFTDGSEIEFNSDGEWVEVDGKKAPISTGFIAKGILSYVKQNFPNAQIIKIEKSRLGKQEVKLSNGMELEFNSKGKFIRFD</sequence>
<dbReference type="RefSeq" id="WP_119058835.1">
    <property type="nucleotide sequence ID" value="NZ_UNSC01000001.1"/>
</dbReference>
<evidence type="ECO:0000313" key="3">
    <source>
        <dbReference type="EMBL" id="SZD71183.1"/>
    </source>
</evidence>
<dbReference type="SUPFAM" id="SSF160574">
    <property type="entry name" value="BT0923-like"/>
    <property type="match status" value="1"/>
</dbReference>
<feature type="signal peptide" evidence="1">
    <location>
        <begin position="1"/>
        <end position="22"/>
    </location>
</feature>
<dbReference type="OrthoDB" id="710080at2"/>
<keyword evidence="1" id="KW-0732">Signal</keyword>
<evidence type="ECO:0000313" key="4">
    <source>
        <dbReference type="Proteomes" id="UP000262142"/>
    </source>
</evidence>
<feature type="chain" id="PRO_5016971161" evidence="1">
    <location>
        <begin position="23"/>
        <end position="146"/>
    </location>
</feature>
<dbReference type="Pfam" id="PF11396">
    <property type="entry name" value="PepSY_like"/>
    <property type="match status" value="1"/>
</dbReference>
<dbReference type="Gene3D" id="3.40.1420.30">
    <property type="match status" value="1"/>
</dbReference>
<evidence type="ECO:0000256" key="1">
    <source>
        <dbReference type="SAM" id="SignalP"/>
    </source>
</evidence>
<dbReference type="EMBL" id="UNSC01000001">
    <property type="protein sequence ID" value="SZD71183.1"/>
    <property type="molecule type" value="Genomic_DNA"/>
</dbReference>
<organism evidence="3 4">
    <name type="scientific">Candidatus Ornithobacterium hominis</name>
    <dbReference type="NCBI Taxonomy" id="2497989"/>
    <lineage>
        <taxon>Bacteria</taxon>
        <taxon>Pseudomonadati</taxon>
        <taxon>Bacteroidota</taxon>
        <taxon>Flavobacteriia</taxon>
        <taxon>Flavobacteriales</taxon>
        <taxon>Weeksellaceae</taxon>
        <taxon>Ornithobacterium</taxon>
    </lineage>
</organism>
<dbReference type="Proteomes" id="UP000262142">
    <property type="component" value="Unassembled WGS sequence"/>
</dbReference>
<keyword evidence="4" id="KW-1185">Reference proteome</keyword>
<proteinExistence type="predicted"/>
<evidence type="ECO:0000259" key="2">
    <source>
        <dbReference type="Pfam" id="PF11396"/>
    </source>
</evidence>
<reference evidence="3 4" key="1">
    <citation type="submission" date="2018-09" db="EMBL/GenBank/DDBJ databases">
        <authorList>
            <consortium name="Pathogen Informatics"/>
        </authorList>
    </citation>
    <scope>NUCLEOTIDE SEQUENCE [LARGE SCALE GENOMIC DNA]</scope>
    <source>
        <strain evidence="3 4">OH-22767</strain>
    </source>
</reference>
<protein>
    <submittedName>
        <fullName evidence="3">Protein of uncharacterized function (DUF2874)</fullName>
    </submittedName>
</protein>
<name>A0A383TWL2_9FLAO</name>
<gene>
    <name evidence="3" type="ORF">SAMEA104719789_00278</name>
</gene>
<feature type="domain" description="Putative beta-lactamase-inhibitor-like PepSY-like" evidence="2">
    <location>
        <begin position="63"/>
        <end position="143"/>
    </location>
</feature>